<dbReference type="PANTHER" id="PTHR11365">
    <property type="entry name" value="5-OXOPROLINASE RELATED"/>
    <property type="match status" value="1"/>
</dbReference>
<proteinExistence type="predicted"/>
<dbReference type="GO" id="GO:0017168">
    <property type="term" value="F:5-oxoprolinase (ATP-hydrolyzing) activity"/>
    <property type="evidence" value="ECO:0007669"/>
    <property type="project" value="TreeGrafter"/>
</dbReference>
<dbReference type="GO" id="GO:0005829">
    <property type="term" value="C:cytosol"/>
    <property type="evidence" value="ECO:0007669"/>
    <property type="project" value="TreeGrafter"/>
</dbReference>
<dbReference type="EMBL" id="BSTI01000014">
    <property type="protein sequence ID" value="GLY69094.1"/>
    <property type="molecule type" value="Genomic_DNA"/>
</dbReference>
<keyword evidence="3" id="KW-1185">Reference proteome</keyword>
<feature type="domain" description="Hydantoinase/oxoprolinase N-terminal" evidence="1">
    <location>
        <begin position="105"/>
        <end position="171"/>
    </location>
</feature>
<sequence length="455" mass="46921">MTASTGTRLRIGVDGVRARAVAIGKEGRIVGAYRGRPQRDSPARLLDALVARGVETTAIDRIVAILPDLTPADVPGGSRVGVLRIGVPAATAVPPLAGWPTPQREALVGPVTMVRGGHEYDGRISAPLDLAAVAEFARACAGKVSAVAVSGVHALENPEHEQLAAAVITDELGPDVLVVRGAETEAPGLLEREHTAVLDAALARTAGAQLDELGAAVRAHNPDAELYVVRGGGTVLPALDAPRHATAWLGAAQGSLVHGAAWLAGVNSAAVVEVTADRAVVTTTHAGLLPDSGLPREIAGIRTGLRTPRLTAIYRREGEFTSRLLAALARARYGLDELPVVLVGDQADDLADPPGAPVIRLPERDLASAVGAAVAEAAGSVDRIFWHGTGGRPDSVARARRLALDAAVRAGADPRALRETPVREALMTYVPVPAARLQVTAVGPLLEPAEAVVTQ</sequence>
<dbReference type="RefSeq" id="WP_285488802.1">
    <property type="nucleotide sequence ID" value="NZ_BSTI01000014.1"/>
</dbReference>
<dbReference type="Pfam" id="PF05378">
    <property type="entry name" value="Hydant_A_N"/>
    <property type="match status" value="1"/>
</dbReference>
<dbReference type="PANTHER" id="PTHR11365:SF23">
    <property type="entry name" value="HYPOTHETICAL 5-OXOPROLINASE (EUROFUNG)-RELATED"/>
    <property type="match status" value="1"/>
</dbReference>
<dbReference type="InterPro" id="IPR008040">
    <property type="entry name" value="Hydant_A_N"/>
</dbReference>
<evidence type="ECO:0000313" key="2">
    <source>
        <dbReference type="EMBL" id="GLY69094.1"/>
    </source>
</evidence>
<evidence type="ECO:0000313" key="3">
    <source>
        <dbReference type="Proteomes" id="UP001165136"/>
    </source>
</evidence>
<organism evidence="2 3">
    <name type="scientific">Amycolatopsis taiwanensis</name>
    <dbReference type="NCBI Taxonomy" id="342230"/>
    <lineage>
        <taxon>Bacteria</taxon>
        <taxon>Bacillati</taxon>
        <taxon>Actinomycetota</taxon>
        <taxon>Actinomycetes</taxon>
        <taxon>Pseudonocardiales</taxon>
        <taxon>Pseudonocardiaceae</taxon>
        <taxon>Amycolatopsis</taxon>
    </lineage>
</organism>
<evidence type="ECO:0000259" key="1">
    <source>
        <dbReference type="Pfam" id="PF05378"/>
    </source>
</evidence>
<dbReference type="AlphaFoldDB" id="A0A9W6R417"/>
<dbReference type="Proteomes" id="UP001165136">
    <property type="component" value="Unassembled WGS sequence"/>
</dbReference>
<protein>
    <recommendedName>
        <fullName evidence="1">Hydantoinase/oxoprolinase N-terminal domain-containing protein</fullName>
    </recommendedName>
</protein>
<gene>
    <name evidence="2" type="ORF">Atai01_57130</name>
</gene>
<name>A0A9W6R417_9PSEU</name>
<comment type="caution">
    <text evidence="2">The sequence shown here is derived from an EMBL/GenBank/DDBJ whole genome shotgun (WGS) entry which is preliminary data.</text>
</comment>
<reference evidence="2" key="1">
    <citation type="submission" date="2023-03" db="EMBL/GenBank/DDBJ databases">
        <title>Amycolatopsis taiwanensis NBRC 103393.</title>
        <authorList>
            <person name="Ichikawa N."/>
            <person name="Sato H."/>
            <person name="Tonouchi N."/>
        </authorList>
    </citation>
    <scope>NUCLEOTIDE SEQUENCE</scope>
    <source>
        <strain evidence="2">NBRC 103393</strain>
    </source>
</reference>
<dbReference type="InterPro" id="IPR045079">
    <property type="entry name" value="Oxoprolinase-like"/>
</dbReference>
<accession>A0A9W6R417</accession>
<dbReference type="GO" id="GO:0006749">
    <property type="term" value="P:glutathione metabolic process"/>
    <property type="evidence" value="ECO:0007669"/>
    <property type="project" value="TreeGrafter"/>
</dbReference>